<organism evidence="1 2">
    <name type="scientific">Candidatus Spechtbacteria bacterium RIFCSPLOWO2_02_FULL_38_8</name>
    <dbReference type="NCBI Taxonomy" id="1802164"/>
    <lineage>
        <taxon>Bacteria</taxon>
        <taxon>Candidatus Spechtiibacteriota</taxon>
    </lineage>
</organism>
<dbReference type="STRING" id="1802164.A3H51_01235"/>
<comment type="caution">
    <text evidence="1">The sequence shown here is derived from an EMBL/GenBank/DDBJ whole genome shotgun (WGS) entry which is preliminary data.</text>
</comment>
<proteinExistence type="predicted"/>
<dbReference type="Proteomes" id="UP000178509">
    <property type="component" value="Unassembled WGS sequence"/>
</dbReference>
<dbReference type="EMBL" id="MHOJ01000043">
    <property type="protein sequence ID" value="OGZ61381.1"/>
    <property type="molecule type" value="Genomic_DNA"/>
</dbReference>
<accession>A0A1G2HGK2</accession>
<protein>
    <submittedName>
        <fullName evidence="1">Uncharacterized protein</fullName>
    </submittedName>
</protein>
<gene>
    <name evidence="1" type="ORF">A3H51_01235</name>
</gene>
<sequence length="96" mass="11124">MKSLFEGVPKFPEGIDSAIQQAQTFEQLYAALEKFGPLKTDVKEYPIEDLKLLIDEARRFSLEMPMGPDVGFDFNNIPEEFNLRKKVEELISKERK</sequence>
<name>A0A1G2HGK2_9BACT</name>
<evidence type="ECO:0000313" key="2">
    <source>
        <dbReference type="Proteomes" id="UP000178509"/>
    </source>
</evidence>
<evidence type="ECO:0000313" key="1">
    <source>
        <dbReference type="EMBL" id="OGZ61381.1"/>
    </source>
</evidence>
<reference evidence="1 2" key="1">
    <citation type="journal article" date="2016" name="Nat. Commun.">
        <title>Thousands of microbial genomes shed light on interconnected biogeochemical processes in an aquifer system.</title>
        <authorList>
            <person name="Anantharaman K."/>
            <person name="Brown C.T."/>
            <person name="Hug L.A."/>
            <person name="Sharon I."/>
            <person name="Castelle C.J."/>
            <person name="Probst A.J."/>
            <person name="Thomas B.C."/>
            <person name="Singh A."/>
            <person name="Wilkins M.J."/>
            <person name="Karaoz U."/>
            <person name="Brodie E.L."/>
            <person name="Williams K.H."/>
            <person name="Hubbard S.S."/>
            <person name="Banfield J.F."/>
        </authorList>
    </citation>
    <scope>NUCLEOTIDE SEQUENCE [LARGE SCALE GENOMIC DNA]</scope>
</reference>
<dbReference type="AlphaFoldDB" id="A0A1G2HGK2"/>